<proteinExistence type="predicted"/>
<dbReference type="FunFam" id="3.10.20.370:FF:000001">
    <property type="entry name" value="Retrovirus-related Pol polyprotein from transposon 17.6-like protein"/>
    <property type="match status" value="1"/>
</dbReference>
<protein>
    <recommendedName>
        <fullName evidence="7">Reverse transcriptase RNase H-like domain-containing protein</fullName>
    </recommendedName>
</protein>
<sequence>MPSVPILYNPYFIRAQVNRTYNNILIDTGSCITIIHHNFLKRIHHQTFEPTRTSYISANCTAINIIGQVQLEIRVNNFITHVTASVATNLVTDILHHLTTDLVLRLPNNQLPFKIQTDASQLGIGAVLLQTYPEGDRPVCYMSKKLTPSQQRWCPIEQECYAIVKAVEQWHHYIHGQHFLLESDHKPLEALTRKSQINDKCERWRLKLQAYDFTIKHIKGTSNTMPDYLSRSPVDHAEDEIDD</sequence>
<keyword evidence="2" id="KW-0548">Nucleotidyltransferase</keyword>
<comment type="caution">
    <text evidence="8">The sequence shown here is derived from an EMBL/GenBank/DDBJ whole genome shotgun (WGS) entry which is preliminary data.</text>
</comment>
<evidence type="ECO:0000256" key="4">
    <source>
        <dbReference type="ARBA" id="ARBA00022759"/>
    </source>
</evidence>
<dbReference type="InterPro" id="IPR050951">
    <property type="entry name" value="Retrovirus_Pol_polyprotein"/>
</dbReference>
<dbReference type="AlphaFoldDB" id="A0A816P8Q5"/>
<organism evidence="8 9">
    <name type="scientific">Rotaria magnacalcarata</name>
    <dbReference type="NCBI Taxonomy" id="392030"/>
    <lineage>
        <taxon>Eukaryota</taxon>
        <taxon>Metazoa</taxon>
        <taxon>Spiralia</taxon>
        <taxon>Gnathifera</taxon>
        <taxon>Rotifera</taxon>
        <taxon>Eurotatoria</taxon>
        <taxon>Bdelloidea</taxon>
        <taxon>Philodinida</taxon>
        <taxon>Philodinidae</taxon>
        <taxon>Rotaria</taxon>
    </lineage>
</organism>
<dbReference type="InterPro" id="IPR021109">
    <property type="entry name" value="Peptidase_aspartic_dom_sf"/>
</dbReference>
<keyword evidence="6" id="KW-0695">RNA-directed DNA polymerase</keyword>
<dbReference type="Pfam" id="PF17917">
    <property type="entry name" value="RT_RNaseH"/>
    <property type="match status" value="1"/>
</dbReference>
<dbReference type="GO" id="GO:0004519">
    <property type="term" value="F:endonuclease activity"/>
    <property type="evidence" value="ECO:0007669"/>
    <property type="project" value="UniProtKB-KW"/>
</dbReference>
<evidence type="ECO:0000313" key="9">
    <source>
        <dbReference type="Proteomes" id="UP000663887"/>
    </source>
</evidence>
<dbReference type="SUPFAM" id="SSF56672">
    <property type="entry name" value="DNA/RNA polymerases"/>
    <property type="match status" value="1"/>
</dbReference>
<evidence type="ECO:0000256" key="2">
    <source>
        <dbReference type="ARBA" id="ARBA00022695"/>
    </source>
</evidence>
<accession>A0A816P8Q5</accession>
<evidence type="ECO:0000256" key="3">
    <source>
        <dbReference type="ARBA" id="ARBA00022722"/>
    </source>
</evidence>
<dbReference type="InterPro" id="IPR041373">
    <property type="entry name" value="RT_RNaseH"/>
</dbReference>
<keyword evidence="4" id="KW-0255">Endonuclease</keyword>
<keyword evidence="3" id="KW-0540">Nuclease</keyword>
<evidence type="ECO:0000313" key="8">
    <source>
        <dbReference type="EMBL" id="CAF2045569.1"/>
    </source>
</evidence>
<reference evidence="8" key="1">
    <citation type="submission" date="2021-02" db="EMBL/GenBank/DDBJ databases">
        <authorList>
            <person name="Nowell W R."/>
        </authorList>
    </citation>
    <scope>NUCLEOTIDE SEQUENCE</scope>
</reference>
<evidence type="ECO:0000259" key="7">
    <source>
        <dbReference type="Pfam" id="PF17917"/>
    </source>
</evidence>
<dbReference type="Proteomes" id="UP000663887">
    <property type="component" value="Unassembled WGS sequence"/>
</dbReference>
<gene>
    <name evidence="8" type="ORF">XDN619_LOCUS7559</name>
</gene>
<dbReference type="CDD" id="cd00303">
    <property type="entry name" value="retropepsin_like"/>
    <property type="match status" value="1"/>
</dbReference>
<evidence type="ECO:0000256" key="5">
    <source>
        <dbReference type="ARBA" id="ARBA00022801"/>
    </source>
</evidence>
<dbReference type="Gene3D" id="3.10.20.370">
    <property type="match status" value="1"/>
</dbReference>
<dbReference type="GO" id="GO:0003964">
    <property type="term" value="F:RNA-directed DNA polymerase activity"/>
    <property type="evidence" value="ECO:0007669"/>
    <property type="project" value="UniProtKB-KW"/>
</dbReference>
<dbReference type="GO" id="GO:0016787">
    <property type="term" value="F:hydrolase activity"/>
    <property type="evidence" value="ECO:0007669"/>
    <property type="project" value="UniProtKB-KW"/>
</dbReference>
<keyword evidence="5" id="KW-0378">Hydrolase</keyword>
<dbReference type="CDD" id="cd09274">
    <property type="entry name" value="RNase_HI_RT_Ty3"/>
    <property type="match status" value="1"/>
</dbReference>
<dbReference type="PANTHER" id="PTHR37984">
    <property type="entry name" value="PROTEIN CBG26694"/>
    <property type="match status" value="1"/>
</dbReference>
<dbReference type="EMBL" id="CAJNRG010002264">
    <property type="protein sequence ID" value="CAF2045569.1"/>
    <property type="molecule type" value="Genomic_DNA"/>
</dbReference>
<dbReference type="Gene3D" id="2.40.70.10">
    <property type="entry name" value="Acid Proteases"/>
    <property type="match status" value="1"/>
</dbReference>
<feature type="domain" description="Reverse transcriptase RNase H-like" evidence="7">
    <location>
        <begin position="110"/>
        <end position="211"/>
    </location>
</feature>
<dbReference type="PANTHER" id="PTHR37984:SF5">
    <property type="entry name" value="PROTEIN NYNRIN-LIKE"/>
    <property type="match status" value="1"/>
</dbReference>
<evidence type="ECO:0000256" key="6">
    <source>
        <dbReference type="ARBA" id="ARBA00022918"/>
    </source>
</evidence>
<name>A0A816P8Q5_9BILA</name>
<keyword evidence="1" id="KW-0808">Transferase</keyword>
<evidence type="ECO:0000256" key="1">
    <source>
        <dbReference type="ARBA" id="ARBA00022679"/>
    </source>
</evidence>
<dbReference type="SUPFAM" id="SSF50630">
    <property type="entry name" value="Acid proteases"/>
    <property type="match status" value="1"/>
</dbReference>
<feature type="non-terminal residue" evidence="8">
    <location>
        <position position="243"/>
    </location>
</feature>
<dbReference type="InterPro" id="IPR043502">
    <property type="entry name" value="DNA/RNA_pol_sf"/>
</dbReference>